<reference evidence="2" key="2">
    <citation type="journal article" date="2015" name="Data Brief">
        <title>Shoot transcriptome of the giant reed, Arundo donax.</title>
        <authorList>
            <person name="Barrero R.A."/>
            <person name="Guerrero F.D."/>
            <person name="Moolhuijzen P."/>
            <person name="Goolsby J.A."/>
            <person name="Tidwell J."/>
            <person name="Bellgard S.E."/>
            <person name="Bellgard M.I."/>
        </authorList>
    </citation>
    <scope>NUCLEOTIDE SEQUENCE</scope>
    <source>
        <tissue evidence="2">Shoot tissue taken approximately 20 cm above the soil surface</tissue>
    </source>
</reference>
<evidence type="ECO:0000256" key="1">
    <source>
        <dbReference type="SAM" id="MobiDB-lite"/>
    </source>
</evidence>
<reference evidence="2" key="1">
    <citation type="submission" date="2014-09" db="EMBL/GenBank/DDBJ databases">
        <authorList>
            <person name="Magalhaes I.L.F."/>
            <person name="Oliveira U."/>
            <person name="Santos F.R."/>
            <person name="Vidigal T.H.D.A."/>
            <person name="Brescovit A.D."/>
            <person name="Santos A.J."/>
        </authorList>
    </citation>
    <scope>NUCLEOTIDE SEQUENCE</scope>
    <source>
        <tissue evidence="2">Shoot tissue taken approximately 20 cm above the soil surface</tissue>
    </source>
</reference>
<sequence length="60" mass="6592">MGGRTQRNDPSSPQTKGKSSKALSGESLVLIDRGWEHCGCAEQEATKFTHSTMRKRLGDE</sequence>
<organism evidence="2">
    <name type="scientific">Arundo donax</name>
    <name type="common">Giant reed</name>
    <name type="synonym">Donax arundinaceus</name>
    <dbReference type="NCBI Taxonomy" id="35708"/>
    <lineage>
        <taxon>Eukaryota</taxon>
        <taxon>Viridiplantae</taxon>
        <taxon>Streptophyta</taxon>
        <taxon>Embryophyta</taxon>
        <taxon>Tracheophyta</taxon>
        <taxon>Spermatophyta</taxon>
        <taxon>Magnoliopsida</taxon>
        <taxon>Liliopsida</taxon>
        <taxon>Poales</taxon>
        <taxon>Poaceae</taxon>
        <taxon>PACMAD clade</taxon>
        <taxon>Arundinoideae</taxon>
        <taxon>Arundineae</taxon>
        <taxon>Arundo</taxon>
    </lineage>
</organism>
<dbReference type="AlphaFoldDB" id="A0A0A8Y6Q8"/>
<proteinExistence type="predicted"/>
<feature type="compositionally biased region" description="Polar residues" evidence="1">
    <location>
        <begin position="8"/>
        <end position="17"/>
    </location>
</feature>
<accession>A0A0A8Y6Q8</accession>
<evidence type="ECO:0000313" key="2">
    <source>
        <dbReference type="EMBL" id="JAD20755.1"/>
    </source>
</evidence>
<name>A0A0A8Y6Q8_ARUDO</name>
<protein>
    <submittedName>
        <fullName evidence="2">Uncharacterized protein</fullName>
    </submittedName>
</protein>
<feature type="region of interest" description="Disordered" evidence="1">
    <location>
        <begin position="1"/>
        <end position="25"/>
    </location>
</feature>
<dbReference type="EMBL" id="GBRH01277140">
    <property type="protein sequence ID" value="JAD20755.1"/>
    <property type="molecule type" value="Transcribed_RNA"/>
</dbReference>